<protein>
    <submittedName>
        <fullName evidence="2">Uncharacterized protein</fullName>
    </submittedName>
</protein>
<sequence>MIERDCNLDDPTQKIKQNLFFIGGALDGEFRKLAIHRRQKILEMPVIAINPIKWDEPIDSCNVSTIKSHVYHLHEQEYWVNSSPRACHILAIHESIDLPKAMSMLLKAYIHSKSS</sequence>
<dbReference type="EMBL" id="CP033138">
    <property type="protein sequence ID" value="AYO17061.1"/>
    <property type="molecule type" value="Genomic_DNA"/>
</dbReference>
<dbReference type="AlphaFoldDB" id="A0AAP9KC02"/>
<evidence type="ECO:0000313" key="4">
    <source>
        <dbReference type="Proteomes" id="UP000390336"/>
    </source>
</evidence>
<gene>
    <name evidence="2" type="ORF">APZ19_19005</name>
    <name evidence="1" type="ORF">D0812_21985</name>
</gene>
<name>A0AAP9KC02_9VIBR</name>
<evidence type="ECO:0000313" key="2">
    <source>
        <dbReference type="EMBL" id="QGH49209.1"/>
    </source>
</evidence>
<keyword evidence="3" id="KW-1185">Reference proteome</keyword>
<evidence type="ECO:0000313" key="1">
    <source>
        <dbReference type="EMBL" id="AYO17061.1"/>
    </source>
</evidence>
<reference evidence="2 4" key="1">
    <citation type="journal article" date="2015" name="Genome Announc.">
        <title>Draft Genome Sequence of Vibrio owensii Strain SH-14, Which Causes Shrimp Acute Hepatopancreatic Necrosis Disease.</title>
        <authorList>
            <person name="Liu L."/>
            <person name="Xiao J."/>
            <person name="Xia X."/>
            <person name="Pan Y."/>
            <person name="Yan S."/>
            <person name="Wang Y."/>
        </authorList>
    </citation>
    <scope>NUCLEOTIDE SEQUENCE [LARGE SCALE GENOMIC DNA]</scope>
    <source>
        <strain evidence="2 4">SH14</strain>
    </source>
</reference>
<reference evidence="2" key="3">
    <citation type="submission" date="2019-11" db="EMBL/GenBank/DDBJ databases">
        <title>Complete genome sequence of Vibrio owensii SH-14 isolated from shrimp with acute hepatopancreatic necrosis diease.</title>
        <authorList>
            <person name="Liang X."/>
            <person name="Wang Y."/>
        </authorList>
    </citation>
    <scope>NUCLEOTIDE SEQUENCE</scope>
    <source>
        <strain evidence="2">SH14</strain>
    </source>
</reference>
<proteinExistence type="predicted"/>
<accession>A0AAP9KC02</accession>
<dbReference type="Proteomes" id="UP000272136">
    <property type="component" value="Chromosome 2"/>
</dbReference>
<reference evidence="1 3" key="2">
    <citation type="submission" date="2018-10" db="EMBL/GenBank/DDBJ databases">
        <title>Whole Genome of Vibrio owensii strain 170502, isolated from Acute Hepatopancreatic Necrosis Disease (AHPND) shrimp.</title>
        <authorList>
            <person name="Yan M."/>
            <person name="Wang X."/>
            <person name="Wang Y."/>
        </authorList>
    </citation>
    <scope>NUCLEOTIDE SEQUENCE [LARGE SCALE GENOMIC DNA]</scope>
    <source>
        <strain evidence="1 3">1700302</strain>
    </source>
</reference>
<dbReference type="RefSeq" id="WP_054823384.1">
    <property type="nucleotide sequence ID" value="NZ_CP033138.1"/>
</dbReference>
<organism evidence="2 4">
    <name type="scientific">Vibrio owensii</name>
    <dbReference type="NCBI Taxonomy" id="696485"/>
    <lineage>
        <taxon>Bacteria</taxon>
        <taxon>Pseudomonadati</taxon>
        <taxon>Pseudomonadota</taxon>
        <taxon>Gammaproteobacteria</taxon>
        <taxon>Vibrionales</taxon>
        <taxon>Vibrionaceae</taxon>
        <taxon>Vibrio</taxon>
    </lineage>
</organism>
<dbReference type="EMBL" id="CP045860">
    <property type="protein sequence ID" value="QGH49209.1"/>
    <property type="molecule type" value="Genomic_DNA"/>
</dbReference>
<evidence type="ECO:0000313" key="3">
    <source>
        <dbReference type="Proteomes" id="UP000272136"/>
    </source>
</evidence>
<dbReference type="Proteomes" id="UP000390336">
    <property type="component" value="Chromosome 2"/>
</dbReference>